<keyword evidence="2" id="KW-1185">Reference proteome</keyword>
<comment type="caution">
    <text evidence="1">The sequence shown here is derived from an EMBL/GenBank/DDBJ whole genome shotgun (WGS) entry which is preliminary data.</text>
</comment>
<dbReference type="EMBL" id="BGPR01008057">
    <property type="protein sequence ID" value="GBN31260.1"/>
    <property type="molecule type" value="Genomic_DNA"/>
</dbReference>
<name>A0A4Y2MY30_ARAVE</name>
<proteinExistence type="predicted"/>
<gene>
    <name evidence="1" type="ORF">AVEN_64287_1</name>
</gene>
<sequence>MILHLNILQSIKSTMKNLLIVIAFWVTLGSNFLSTQGLGSRENDKFLRSTRESLGETTPARSYSEIEHLECCDEDLITSDAPSDEDIVSLIKEKNNLICDLSSDVEGGDDASSGPSISDAKAAVNILQNFLTNIYFNIF</sequence>
<dbReference type="Proteomes" id="UP000499080">
    <property type="component" value="Unassembled WGS sequence"/>
</dbReference>
<organism evidence="1 2">
    <name type="scientific">Araneus ventricosus</name>
    <name type="common">Orbweaver spider</name>
    <name type="synonym">Epeira ventricosa</name>
    <dbReference type="NCBI Taxonomy" id="182803"/>
    <lineage>
        <taxon>Eukaryota</taxon>
        <taxon>Metazoa</taxon>
        <taxon>Ecdysozoa</taxon>
        <taxon>Arthropoda</taxon>
        <taxon>Chelicerata</taxon>
        <taxon>Arachnida</taxon>
        <taxon>Araneae</taxon>
        <taxon>Araneomorphae</taxon>
        <taxon>Entelegynae</taxon>
        <taxon>Araneoidea</taxon>
        <taxon>Araneidae</taxon>
        <taxon>Araneus</taxon>
    </lineage>
</organism>
<protein>
    <submittedName>
        <fullName evidence="1">Uncharacterized protein</fullName>
    </submittedName>
</protein>
<accession>A0A4Y2MY30</accession>
<evidence type="ECO:0000313" key="1">
    <source>
        <dbReference type="EMBL" id="GBN31260.1"/>
    </source>
</evidence>
<evidence type="ECO:0000313" key="2">
    <source>
        <dbReference type="Proteomes" id="UP000499080"/>
    </source>
</evidence>
<reference evidence="1 2" key="1">
    <citation type="journal article" date="2019" name="Sci. Rep.">
        <title>Orb-weaving spider Araneus ventricosus genome elucidates the spidroin gene catalogue.</title>
        <authorList>
            <person name="Kono N."/>
            <person name="Nakamura H."/>
            <person name="Ohtoshi R."/>
            <person name="Moran D.A.P."/>
            <person name="Shinohara A."/>
            <person name="Yoshida Y."/>
            <person name="Fujiwara M."/>
            <person name="Mori M."/>
            <person name="Tomita M."/>
            <person name="Arakawa K."/>
        </authorList>
    </citation>
    <scope>NUCLEOTIDE SEQUENCE [LARGE SCALE GENOMIC DNA]</scope>
</reference>
<dbReference type="AlphaFoldDB" id="A0A4Y2MY30"/>